<feature type="signal peptide" evidence="1">
    <location>
        <begin position="1"/>
        <end position="20"/>
    </location>
</feature>
<evidence type="ECO:0000259" key="2">
    <source>
        <dbReference type="PROSITE" id="PS50206"/>
    </source>
</evidence>
<evidence type="ECO:0000313" key="4">
    <source>
        <dbReference type="Proteomes" id="UP000025238"/>
    </source>
</evidence>
<evidence type="ECO:0000313" key="3">
    <source>
        <dbReference type="EMBL" id="AHY42478.1"/>
    </source>
</evidence>
<dbReference type="Proteomes" id="UP000025238">
    <property type="component" value="Chromosome"/>
</dbReference>
<dbReference type="GO" id="GO:0016740">
    <property type="term" value="F:transferase activity"/>
    <property type="evidence" value="ECO:0007669"/>
    <property type="project" value="UniProtKB-KW"/>
</dbReference>
<organism evidence="3 4">
    <name type="scientific">Stutzerimonas stutzeri</name>
    <name type="common">Pseudomonas stutzeri</name>
    <dbReference type="NCBI Taxonomy" id="316"/>
    <lineage>
        <taxon>Bacteria</taxon>
        <taxon>Pseudomonadati</taxon>
        <taxon>Pseudomonadota</taxon>
        <taxon>Gammaproteobacteria</taxon>
        <taxon>Pseudomonadales</taxon>
        <taxon>Pseudomonadaceae</taxon>
        <taxon>Stutzerimonas</taxon>
    </lineage>
</organism>
<dbReference type="AlphaFoldDB" id="A0A023WQR3"/>
<keyword evidence="3" id="KW-0808">Transferase</keyword>
<gene>
    <name evidence="3" type="ORF">UIB01_08245</name>
</gene>
<proteinExistence type="predicted"/>
<dbReference type="PANTHER" id="PTHR43031">
    <property type="entry name" value="FAD-DEPENDENT OXIDOREDUCTASE"/>
    <property type="match status" value="1"/>
</dbReference>
<feature type="domain" description="Rhodanese" evidence="2">
    <location>
        <begin position="45"/>
        <end position="134"/>
    </location>
</feature>
<dbReference type="KEGG" id="pstu:UIB01_08245"/>
<protein>
    <submittedName>
        <fullName evidence="3">Sulfurtransferase</fullName>
    </submittedName>
</protein>
<dbReference type="Pfam" id="PF00581">
    <property type="entry name" value="Rhodanese"/>
    <property type="match status" value="1"/>
</dbReference>
<dbReference type="SMART" id="SM00450">
    <property type="entry name" value="RHOD"/>
    <property type="match status" value="1"/>
</dbReference>
<dbReference type="InterPro" id="IPR036873">
    <property type="entry name" value="Rhodanese-like_dom_sf"/>
</dbReference>
<dbReference type="EMBL" id="CP007509">
    <property type="protein sequence ID" value="AHY42478.1"/>
    <property type="molecule type" value="Genomic_DNA"/>
</dbReference>
<dbReference type="InterPro" id="IPR050229">
    <property type="entry name" value="GlpE_sulfurtransferase"/>
</dbReference>
<dbReference type="InterPro" id="IPR001763">
    <property type="entry name" value="Rhodanese-like_dom"/>
</dbReference>
<dbReference type="CDD" id="cd00158">
    <property type="entry name" value="RHOD"/>
    <property type="match status" value="1"/>
</dbReference>
<reference evidence="3 4" key="1">
    <citation type="submission" date="2014-03" db="EMBL/GenBank/DDBJ databases">
        <title>Complete genome sequence of Pseudomonas stutzeri 19SMN4.</title>
        <authorList>
            <person name="Brunet-Galmes I."/>
            <person name="Nogales B."/>
            <person name="Busquets A."/>
            <person name="Pena A."/>
            <person name="Gomila M."/>
            <person name="Garcia-Valdes E."/>
            <person name="Lalucat J."/>
            <person name="Bennasar A."/>
            <person name="Bosch R."/>
        </authorList>
    </citation>
    <scope>NUCLEOTIDE SEQUENCE [LARGE SCALE GENOMIC DNA]</scope>
    <source>
        <strain evidence="3 4">19SMN4</strain>
    </source>
</reference>
<dbReference type="PATRIC" id="fig|316.97.peg.1657"/>
<name>A0A023WQR3_STUST</name>
<keyword evidence="1" id="KW-0732">Signal</keyword>
<dbReference type="SUPFAM" id="SSF52821">
    <property type="entry name" value="Rhodanese/Cell cycle control phosphatase"/>
    <property type="match status" value="1"/>
</dbReference>
<sequence length="148" mass="16764">MRRILVLLLFFVVSPAVVQAAEAPEDVEGAMTVNVFQAKRLHELGAVFIDVRNDREWLWGHVEGAVHFDLASDFINLAAQEWPRQLPLVIYCDSEICPRSAEAARMAVAWGYKQVFYFRSGYFAWQLHDFPQVTGEDRAGATLNAQAH</sequence>
<feature type="chain" id="PRO_5001527210" evidence="1">
    <location>
        <begin position="21"/>
        <end position="148"/>
    </location>
</feature>
<dbReference type="Gene3D" id="3.40.250.10">
    <property type="entry name" value="Rhodanese-like domain"/>
    <property type="match status" value="1"/>
</dbReference>
<dbReference type="PROSITE" id="PS50206">
    <property type="entry name" value="RHODANESE_3"/>
    <property type="match status" value="1"/>
</dbReference>
<dbReference type="PANTHER" id="PTHR43031:SF7">
    <property type="entry name" value="NITRIC OXIDE REDUCTASE FLRD-NAD(+) REDUCTASE"/>
    <property type="match status" value="1"/>
</dbReference>
<dbReference type="OrthoDB" id="9814704at2"/>
<evidence type="ECO:0000256" key="1">
    <source>
        <dbReference type="SAM" id="SignalP"/>
    </source>
</evidence>
<accession>A0A023WQR3</accession>